<reference evidence="3 4" key="1">
    <citation type="journal article" date="2019" name="Commun. Biol.">
        <title>The bagworm genome reveals a unique fibroin gene that provides high tensile strength.</title>
        <authorList>
            <person name="Kono N."/>
            <person name="Nakamura H."/>
            <person name="Ohtoshi R."/>
            <person name="Tomita M."/>
            <person name="Numata K."/>
            <person name="Arakawa K."/>
        </authorList>
    </citation>
    <scope>NUCLEOTIDE SEQUENCE [LARGE SCALE GENOMIC DNA]</scope>
</reference>
<accession>A0A4C1UFW2</accession>
<evidence type="ECO:0000256" key="2">
    <source>
        <dbReference type="SAM" id="Phobius"/>
    </source>
</evidence>
<evidence type="ECO:0000313" key="4">
    <source>
        <dbReference type="Proteomes" id="UP000299102"/>
    </source>
</evidence>
<protein>
    <submittedName>
        <fullName evidence="3">Uncharacterized protein</fullName>
    </submittedName>
</protein>
<keyword evidence="2" id="KW-0472">Membrane</keyword>
<dbReference type="Proteomes" id="UP000299102">
    <property type="component" value="Unassembled WGS sequence"/>
</dbReference>
<proteinExistence type="predicted"/>
<keyword evidence="4" id="KW-1185">Reference proteome</keyword>
<feature type="region of interest" description="Disordered" evidence="1">
    <location>
        <begin position="69"/>
        <end position="92"/>
    </location>
</feature>
<keyword evidence="2" id="KW-1133">Transmembrane helix</keyword>
<gene>
    <name evidence="3" type="ORF">EVAR_94302_1</name>
</gene>
<organism evidence="3 4">
    <name type="scientific">Eumeta variegata</name>
    <name type="common">Bagworm moth</name>
    <name type="synonym">Eumeta japonica</name>
    <dbReference type="NCBI Taxonomy" id="151549"/>
    <lineage>
        <taxon>Eukaryota</taxon>
        <taxon>Metazoa</taxon>
        <taxon>Ecdysozoa</taxon>
        <taxon>Arthropoda</taxon>
        <taxon>Hexapoda</taxon>
        <taxon>Insecta</taxon>
        <taxon>Pterygota</taxon>
        <taxon>Neoptera</taxon>
        <taxon>Endopterygota</taxon>
        <taxon>Lepidoptera</taxon>
        <taxon>Glossata</taxon>
        <taxon>Ditrysia</taxon>
        <taxon>Tineoidea</taxon>
        <taxon>Psychidae</taxon>
        <taxon>Oiketicinae</taxon>
        <taxon>Eumeta</taxon>
    </lineage>
</organism>
<evidence type="ECO:0000313" key="3">
    <source>
        <dbReference type="EMBL" id="GBP25007.1"/>
    </source>
</evidence>
<keyword evidence="2" id="KW-0812">Transmembrane</keyword>
<evidence type="ECO:0000256" key="1">
    <source>
        <dbReference type="SAM" id="MobiDB-lite"/>
    </source>
</evidence>
<dbReference type="AlphaFoldDB" id="A0A4C1UFW2"/>
<dbReference type="EMBL" id="BGZK01000168">
    <property type="protein sequence ID" value="GBP25007.1"/>
    <property type="molecule type" value="Genomic_DNA"/>
</dbReference>
<sequence length="92" mass="10714">MWFLPKRPATHRWIWICERRWVAMISYSLLTLIHTFVPRKCYKDNKKNLLPFTDQGLISAVTAARSPGRPLVIDIDPPNSDTHTRARPVTTQ</sequence>
<feature type="transmembrane region" description="Helical" evidence="2">
    <location>
        <begin position="20"/>
        <end position="37"/>
    </location>
</feature>
<comment type="caution">
    <text evidence="3">The sequence shown here is derived from an EMBL/GenBank/DDBJ whole genome shotgun (WGS) entry which is preliminary data.</text>
</comment>
<name>A0A4C1UFW2_EUMVA</name>